<accession>J3L3F4</accession>
<dbReference type="HOGENOM" id="CLU_1818816_0_0_1"/>
<dbReference type="AlphaFoldDB" id="J3L3F4"/>
<dbReference type="Proteomes" id="UP000006038">
    <property type="component" value="Chromosome 1"/>
</dbReference>
<proteinExistence type="predicted"/>
<feature type="compositionally biased region" description="Basic and acidic residues" evidence="1">
    <location>
        <begin position="115"/>
        <end position="124"/>
    </location>
</feature>
<name>J3L3F4_ORYBR</name>
<dbReference type="EnsemblPlants" id="OB01G37600.1">
    <property type="protein sequence ID" value="OB01G37600.1"/>
    <property type="gene ID" value="OB01G37600"/>
</dbReference>
<reference evidence="2" key="2">
    <citation type="submission" date="2013-04" db="UniProtKB">
        <authorList>
            <consortium name="EnsemblPlants"/>
        </authorList>
    </citation>
    <scope>IDENTIFICATION</scope>
</reference>
<keyword evidence="3" id="KW-1185">Reference proteome</keyword>
<dbReference type="Gramene" id="OB01G37600.1">
    <property type="protein sequence ID" value="OB01G37600.1"/>
    <property type="gene ID" value="OB01G37600"/>
</dbReference>
<protein>
    <submittedName>
        <fullName evidence="2">Uncharacterized protein</fullName>
    </submittedName>
</protein>
<reference evidence="2" key="1">
    <citation type="journal article" date="2013" name="Nat. Commun.">
        <title>Whole-genome sequencing of Oryza brachyantha reveals mechanisms underlying Oryza genome evolution.</title>
        <authorList>
            <person name="Chen J."/>
            <person name="Huang Q."/>
            <person name="Gao D."/>
            <person name="Wang J."/>
            <person name="Lang Y."/>
            <person name="Liu T."/>
            <person name="Li B."/>
            <person name="Bai Z."/>
            <person name="Luis Goicoechea J."/>
            <person name="Liang C."/>
            <person name="Chen C."/>
            <person name="Zhang W."/>
            <person name="Sun S."/>
            <person name="Liao Y."/>
            <person name="Zhang X."/>
            <person name="Yang L."/>
            <person name="Song C."/>
            <person name="Wang M."/>
            <person name="Shi J."/>
            <person name="Liu G."/>
            <person name="Liu J."/>
            <person name="Zhou H."/>
            <person name="Zhou W."/>
            <person name="Yu Q."/>
            <person name="An N."/>
            <person name="Chen Y."/>
            <person name="Cai Q."/>
            <person name="Wang B."/>
            <person name="Liu B."/>
            <person name="Min J."/>
            <person name="Huang Y."/>
            <person name="Wu H."/>
            <person name="Li Z."/>
            <person name="Zhang Y."/>
            <person name="Yin Y."/>
            <person name="Song W."/>
            <person name="Jiang J."/>
            <person name="Jackson S.A."/>
            <person name="Wing R.A."/>
            <person name="Wang J."/>
            <person name="Chen M."/>
        </authorList>
    </citation>
    <scope>NUCLEOTIDE SEQUENCE [LARGE SCALE GENOMIC DNA]</scope>
    <source>
        <strain evidence="2">cv. IRGC 101232</strain>
    </source>
</reference>
<sequence>MACTVRRIVDMRLIGILAGYEGGCWVRDDFWLLVTTPQRCTVQFAFVLVTKPPHSTPYTGLNGGSHRSTWTIPAYAPYPREVGSNNGNLRRPDPVIVTTTTMGAGCHRGSNNDGGRIRMRDHREAKSRRGGNDYDDGKPPGV</sequence>
<evidence type="ECO:0000313" key="2">
    <source>
        <dbReference type="EnsemblPlants" id="OB01G37600.1"/>
    </source>
</evidence>
<feature type="region of interest" description="Disordered" evidence="1">
    <location>
        <begin position="81"/>
        <end position="142"/>
    </location>
</feature>
<evidence type="ECO:0000313" key="3">
    <source>
        <dbReference type="Proteomes" id="UP000006038"/>
    </source>
</evidence>
<evidence type="ECO:0000256" key="1">
    <source>
        <dbReference type="SAM" id="MobiDB-lite"/>
    </source>
</evidence>
<organism evidence="2">
    <name type="scientific">Oryza brachyantha</name>
    <name type="common">malo sina</name>
    <dbReference type="NCBI Taxonomy" id="4533"/>
    <lineage>
        <taxon>Eukaryota</taxon>
        <taxon>Viridiplantae</taxon>
        <taxon>Streptophyta</taxon>
        <taxon>Embryophyta</taxon>
        <taxon>Tracheophyta</taxon>
        <taxon>Spermatophyta</taxon>
        <taxon>Magnoliopsida</taxon>
        <taxon>Liliopsida</taxon>
        <taxon>Poales</taxon>
        <taxon>Poaceae</taxon>
        <taxon>BOP clade</taxon>
        <taxon>Oryzoideae</taxon>
        <taxon>Oryzeae</taxon>
        <taxon>Oryzinae</taxon>
        <taxon>Oryza</taxon>
    </lineage>
</organism>
<feature type="compositionally biased region" description="Basic and acidic residues" evidence="1">
    <location>
        <begin position="130"/>
        <end position="142"/>
    </location>
</feature>